<protein>
    <recommendedName>
        <fullName evidence="3">Glycoside hydrolase family 19 catalytic domain-containing protein</fullName>
    </recommendedName>
</protein>
<sequence length="114" mass="12812">MYANRGGNGDQASGDGFKYRGGGFLQNTFRNGYEFLKVKTGIDFVSNPDLILVEANAMICAVLFWSENKLNQYADLDDLDAVSDAINLGRQTERYGDSNGYTHRKECLQKWKTI</sequence>
<comment type="caution">
    <text evidence="1">The sequence shown here is derived from an EMBL/GenBank/DDBJ whole genome shotgun (WGS) entry which is preliminary data.</text>
</comment>
<dbReference type="Gene3D" id="1.10.530.10">
    <property type="match status" value="1"/>
</dbReference>
<evidence type="ECO:0000313" key="2">
    <source>
        <dbReference type="Proteomes" id="UP001468798"/>
    </source>
</evidence>
<reference evidence="1 2" key="1">
    <citation type="submission" date="2024-03" db="EMBL/GenBank/DDBJ databases">
        <title>Two novel species of the genus Flavobacterium exhibiting potentially degradation of complex polysaccharides.</title>
        <authorList>
            <person name="Lian X."/>
        </authorList>
    </citation>
    <scope>NUCLEOTIDE SEQUENCE [LARGE SCALE GENOMIC DNA]</scope>
    <source>
        <strain evidence="1 2">N6</strain>
    </source>
</reference>
<name>A0ABU9NKE7_9FLAO</name>
<dbReference type="Proteomes" id="UP001468798">
    <property type="component" value="Unassembled WGS sequence"/>
</dbReference>
<keyword evidence="2" id="KW-1185">Reference proteome</keyword>
<organism evidence="1 2">
    <name type="scientific">Flavobacterium polysaccharolyticum</name>
    <dbReference type="NCBI Taxonomy" id="3133148"/>
    <lineage>
        <taxon>Bacteria</taxon>
        <taxon>Pseudomonadati</taxon>
        <taxon>Bacteroidota</taxon>
        <taxon>Flavobacteriia</taxon>
        <taxon>Flavobacteriales</taxon>
        <taxon>Flavobacteriaceae</taxon>
        <taxon>Flavobacterium</taxon>
    </lineage>
</organism>
<dbReference type="RefSeq" id="WP_342690289.1">
    <property type="nucleotide sequence ID" value="NZ_JBCGDP010000001.1"/>
</dbReference>
<dbReference type="EMBL" id="JBCGDP010000001">
    <property type="protein sequence ID" value="MEM0575148.1"/>
    <property type="molecule type" value="Genomic_DNA"/>
</dbReference>
<evidence type="ECO:0008006" key="3">
    <source>
        <dbReference type="Google" id="ProtNLM"/>
    </source>
</evidence>
<evidence type="ECO:0000313" key="1">
    <source>
        <dbReference type="EMBL" id="MEM0575148.1"/>
    </source>
</evidence>
<proteinExistence type="predicted"/>
<accession>A0ABU9NKE7</accession>
<dbReference type="SUPFAM" id="SSF53955">
    <property type="entry name" value="Lysozyme-like"/>
    <property type="match status" value="1"/>
</dbReference>
<dbReference type="InterPro" id="IPR023346">
    <property type="entry name" value="Lysozyme-like_dom_sf"/>
</dbReference>
<gene>
    <name evidence="1" type="ORF">WFZ86_01455</name>
</gene>